<protein>
    <recommendedName>
        <fullName evidence="5">TrbC/VIRB2 family protein</fullName>
    </recommendedName>
</protein>
<feature type="transmembrane region" description="Helical" evidence="1">
    <location>
        <begin position="96"/>
        <end position="114"/>
    </location>
</feature>
<dbReference type="STRING" id="1619037.UT67_C0005G0020"/>
<dbReference type="Pfam" id="PF18895">
    <property type="entry name" value="T4SS_pilin"/>
    <property type="match status" value="1"/>
</dbReference>
<gene>
    <name evidence="3" type="ORF">UT67_C0005G0020</name>
</gene>
<name>A0A0G0Q440_9BACT</name>
<accession>A0A0G0Q440</accession>
<keyword evidence="1" id="KW-0812">Transmembrane</keyword>
<comment type="caution">
    <text evidence="3">The sequence shown here is derived from an EMBL/GenBank/DDBJ whole genome shotgun (WGS) entry which is preliminary data.</text>
</comment>
<dbReference type="InterPro" id="IPR043993">
    <property type="entry name" value="T4SS_pilin"/>
</dbReference>
<evidence type="ECO:0008006" key="5">
    <source>
        <dbReference type="Google" id="ProtNLM"/>
    </source>
</evidence>
<keyword evidence="1" id="KW-0472">Membrane</keyword>
<sequence length="125" mass="13519">MNPKKIFLTTILSMIFVLVTFSAVLAETTPPSDPNMVKLENPLLGDKTEATQIISTVITTALGIIGALTLLMFVWGGFQWLTSAGNPEKVKSGTQTMVWAIIGVILVFSSYLLLSTFTDYLTGTT</sequence>
<organism evidence="3 4">
    <name type="scientific">Candidatus Magasanikbacteria bacterium GW2011_GWA2_40_10</name>
    <dbReference type="NCBI Taxonomy" id="1619037"/>
    <lineage>
        <taxon>Bacteria</taxon>
        <taxon>Candidatus Magasanikiibacteriota</taxon>
    </lineage>
</organism>
<dbReference type="EMBL" id="LBXR01000005">
    <property type="protein sequence ID" value="KKR34908.1"/>
    <property type="molecule type" value="Genomic_DNA"/>
</dbReference>
<feature type="transmembrane region" description="Helical" evidence="1">
    <location>
        <begin position="50"/>
        <end position="75"/>
    </location>
</feature>
<evidence type="ECO:0000313" key="3">
    <source>
        <dbReference type="EMBL" id="KKR34908.1"/>
    </source>
</evidence>
<reference evidence="3 4" key="1">
    <citation type="journal article" date="2015" name="Nature">
        <title>rRNA introns, odd ribosomes, and small enigmatic genomes across a large radiation of phyla.</title>
        <authorList>
            <person name="Brown C.T."/>
            <person name="Hug L.A."/>
            <person name="Thomas B.C."/>
            <person name="Sharon I."/>
            <person name="Castelle C.J."/>
            <person name="Singh A."/>
            <person name="Wilkins M.J."/>
            <person name="Williams K.H."/>
            <person name="Banfield J.F."/>
        </authorList>
    </citation>
    <scope>NUCLEOTIDE SEQUENCE [LARGE SCALE GENOMIC DNA]</scope>
</reference>
<evidence type="ECO:0000313" key="4">
    <source>
        <dbReference type="Proteomes" id="UP000034855"/>
    </source>
</evidence>
<dbReference type="AlphaFoldDB" id="A0A0G0Q440"/>
<evidence type="ECO:0000256" key="1">
    <source>
        <dbReference type="SAM" id="Phobius"/>
    </source>
</evidence>
<feature type="chain" id="PRO_5002534055" description="TrbC/VIRB2 family protein" evidence="2">
    <location>
        <begin position="27"/>
        <end position="125"/>
    </location>
</feature>
<keyword evidence="1" id="KW-1133">Transmembrane helix</keyword>
<evidence type="ECO:0000256" key="2">
    <source>
        <dbReference type="SAM" id="SignalP"/>
    </source>
</evidence>
<dbReference type="Proteomes" id="UP000034855">
    <property type="component" value="Unassembled WGS sequence"/>
</dbReference>
<keyword evidence="2" id="KW-0732">Signal</keyword>
<feature type="signal peptide" evidence="2">
    <location>
        <begin position="1"/>
        <end position="26"/>
    </location>
</feature>
<proteinExistence type="predicted"/>